<dbReference type="PROSITE" id="PS52004">
    <property type="entry name" value="KS3_2"/>
    <property type="match status" value="1"/>
</dbReference>
<dbReference type="SMART" id="SM00825">
    <property type="entry name" value="PKS_KS"/>
    <property type="match status" value="1"/>
</dbReference>
<organism evidence="7 8">
    <name type="scientific">Asanoa hainanensis</name>
    <dbReference type="NCBI Taxonomy" id="560556"/>
    <lineage>
        <taxon>Bacteria</taxon>
        <taxon>Bacillati</taxon>
        <taxon>Actinomycetota</taxon>
        <taxon>Actinomycetes</taxon>
        <taxon>Micromonosporales</taxon>
        <taxon>Micromonosporaceae</taxon>
        <taxon>Asanoa</taxon>
    </lineage>
</organism>
<dbReference type="SUPFAM" id="SSF52151">
    <property type="entry name" value="FabD/lysophospholipase-like"/>
    <property type="match status" value="1"/>
</dbReference>
<dbReference type="Pfam" id="PF00550">
    <property type="entry name" value="PP-binding"/>
    <property type="match status" value="1"/>
</dbReference>
<evidence type="ECO:0000256" key="3">
    <source>
        <dbReference type="ARBA" id="ARBA00022679"/>
    </source>
</evidence>
<dbReference type="Proteomes" id="UP000198362">
    <property type="component" value="Unassembled WGS sequence"/>
</dbReference>
<dbReference type="InterPro" id="IPR014031">
    <property type="entry name" value="Ketoacyl_synth_C"/>
</dbReference>
<dbReference type="InterPro" id="IPR052568">
    <property type="entry name" value="PKS-FAS_Synthase"/>
</dbReference>
<dbReference type="InterPro" id="IPR057326">
    <property type="entry name" value="KR_dom"/>
</dbReference>
<dbReference type="OrthoDB" id="9778690at2"/>
<feature type="compositionally biased region" description="Pro residues" evidence="4">
    <location>
        <begin position="897"/>
        <end position="937"/>
    </location>
</feature>
<keyword evidence="1" id="KW-0596">Phosphopantetheine</keyword>
<dbReference type="InterPro" id="IPR009081">
    <property type="entry name" value="PP-bd_ACP"/>
</dbReference>
<feature type="domain" description="Ketosynthase family 3 (KS3)" evidence="6">
    <location>
        <begin position="1"/>
        <end position="457"/>
    </location>
</feature>
<accession>A0A239N6I2</accession>
<dbReference type="SUPFAM" id="SSF51735">
    <property type="entry name" value="NAD(P)-binding Rossmann-fold domains"/>
    <property type="match status" value="1"/>
</dbReference>
<evidence type="ECO:0000256" key="1">
    <source>
        <dbReference type="ARBA" id="ARBA00022450"/>
    </source>
</evidence>
<dbReference type="SUPFAM" id="SSF53901">
    <property type="entry name" value="Thiolase-like"/>
    <property type="match status" value="1"/>
</dbReference>
<dbReference type="InterPro" id="IPR001227">
    <property type="entry name" value="Ac_transferase_dom_sf"/>
</dbReference>
<dbReference type="Gene3D" id="3.30.70.250">
    <property type="entry name" value="Malonyl-CoA ACP transacylase, ACP-binding"/>
    <property type="match status" value="1"/>
</dbReference>
<dbReference type="Pfam" id="PF08659">
    <property type="entry name" value="KR"/>
    <property type="match status" value="1"/>
</dbReference>
<dbReference type="InterPro" id="IPR014030">
    <property type="entry name" value="Ketoacyl_synth_N"/>
</dbReference>
<dbReference type="PROSITE" id="PS50075">
    <property type="entry name" value="CARRIER"/>
    <property type="match status" value="1"/>
</dbReference>
<dbReference type="InterPro" id="IPR013968">
    <property type="entry name" value="PKS_KR"/>
</dbReference>
<dbReference type="Gene3D" id="1.10.1200.10">
    <property type="entry name" value="ACP-like"/>
    <property type="match status" value="1"/>
</dbReference>
<dbReference type="InterPro" id="IPR042104">
    <property type="entry name" value="PKS_dehydratase_sf"/>
</dbReference>
<dbReference type="Pfam" id="PF00109">
    <property type="entry name" value="ketoacyl-synt"/>
    <property type="match status" value="1"/>
</dbReference>
<dbReference type="EMBL" id="FZPH01000007">
    <property type="protein sequence ID" value="SNT50064.1"/>
    <property type="molecule type" value="Genomic_DNA"/>
</dbReference>
<dbReference type="Pfam" id="PF14765">
    <property type="entry name" value="PS-DH"/>
    <property type="match status" value="1"/>
</dbReference>
<dbReference type="CDD" id="cd00833">
    <property type="entry name" value="PKS"/>
    <property type="match status" value="1"/>
</dbReference>
<dbReference type="PANTHER" id="PTHR43074">
    <property type="entry name" value="OMEGA-3 POLYUNSATURATED FATTY ACID SYNTHASE PFAB-RELATED"/>
    <property type="match status" value="1"/>
</dbReference>
<dbReference type="SMART" id="SM00827">
    <property type="entry name" value="PKS_AT"/>
    <property type="match status" value="1"/>
</dbReference>
<keyword evidence="3" id="KW-0808">Transferase</keyword>
<dbReference type="Gene3D" id="3.40.50.720">
    <property type="entry name" value="NAD(P)-binding Rossmann-like Domain"/>
    <property type="match status" value="1"/>
</dbReference>
<dbReference type="InterPro" id="IPR036291">
    <property type="entry name" value="NAD(P)-bd_dom_sf"/>
</dbReference>
<dbReference type="PANTHER" id="PTHR43074:SF1">
    <property type="entry name" value="BETA-KETOACYL SYNTHASE FAMILY PROTEIN-RELATED"/>
    <property type="match status" value="1"/>
</dbReference>
<evidence type="ECO:0000259" key="5">
    <source>
        <dbReference type="PROSITE" id="PS50075"/>
    </source>
</evidence>
<keyword evidence="8" id="KW-1185">Reference proteome</keyword>
<dbReference type="InterPro" id="IPR018201">
    <property type="entry name" value="Ketoacyl_synth_AS"/>
</dbReference>
<dbReference type="InterPro" id="IPR016035">
    <property type="entry name" value="Acyl_Trfase/lysoPLipase"/>
</dbReference>
<dbReference type="RefSeq" id="WP_089250900.1">
    <property type="nucleotide sequence ID" value="NZ_FZPH01000007.1"/>
</dbReference>
<dbReference type="Gene3D" id="3.40.47.10">
    <property type="match status" value="1"/>
</dbReference>
<dbReference type="InterPro" id="IPR049551">
    <property type="entry name" value="PKS_DH_C"/>
</dbReference>
<dbReference type="CDD" id="cd08953">
    <property type="entry name" value="KR_2_SDR_x"/>
    <property type="match status" value="1"/>
</dbReference>
<evidence type="ECO:0000313" key="7">
    <source>
        <dbReference type="EMBL" id="SNT50064.1"/>
    </source>
</evidence>
<keyword evidence="2" id="KW-0597">Phosphoprotein</keyword>
<proteinExistence type="predicted"/>
<feature type="domain" description="Carrier" evidence="5">
    <location>
        <begin position="937"/>
        <end position="1020"/>
    </location>
</feature>
<protein>
    <submittedName>
        <fullName evidence="7">Phosphopantetheine attachment site</fullName>
    </submittedName>
</protein>
<name>A0A239N6I2_9ACTN</name>
<evidence type="ECO:0000313" key="8">
    <source>
        <dbReference type="Proteomes" id="UP000198362"/>
    </source>
</evidence>
<dbReference type="GO" id="GO:0006633">
    <property type="term" value="P:fatty acid biosynthetic process"/>
    <property type="evidence" value="ECO:0007669"/>
    <property type="project" value="InterPro"/>
</dbReference>
<reference evidence="7 8" key="1">
    <citation type="submission" date="2017-06" db="EMBL/GenBank/DDBJ databases">
        <authorList>
            <person name="Kim H.J."/>
            <person name="Triplett B.A."/>
        </authorList>
    </citation>
    <scope>NUCLEOTIDE SEQUENCE [LARGE SCALE GENOMIC DNA]</scope>
    <source>
        <strain evidence="7 8">CGMCC 4.5593</strain>
    </source>
</reference>
<dbReference type="GO" id="GO:0004315">
    <property type="term" value="F:3-oxoacyl-[acyl-carrier-protein] synthase activity"/>
    <property type="evidence" value="ECO:0007669"/>
    <property type="project" value="InterPro"/>
</dbReference>
<dbReference type="Pfam" id="PF00698">
    <property type="entry name" value="Acyl_transf_1"/>
    <property type="match status" value="1"/>
</dbReference>
<dbReference type="Gene3D" id="3.10.129.110">
    <property type="entry name" value="Polyketide synthase dehydratase"/>
    <property type="match status" value="1"/>
</dbReference>
<dbReference type="SMART" id="SM00822">
    <property type="entry name" value="PKS_KR"/>
    <property type="match status" value="1"/>
</dbReference>
<dbReference type="Pfam" id="PF02801">
    <property type="entry name" value="Ketoacyl-synt_C"/>
    <property type="match status" value="1"/>
</dbReference>
<dbReference type="PROSITE" id="PS00606">
    <property type="entry name" value="KS3_1"/>
    <property type="match status" value="1"/>
</dbReference>
<feature type="region of interest" description="Disordered" evidence="4">
    <location>
        <begin position="893"/>
        <end position="938"/>
    </location>
</feature>
<dbReference type="SUPFAM" id="SSF55048">
    <property type="entry name" value="Probable ACP-binding domain of malonyl-CoA ACP transacylase"/>
    <property type="match status" value="1"/>
</dbReference>
<feature type="region of interest" description="Disordered" evidence="4">
    <location>
        <begin position="799"/>
        <end position="833"/>
    </location>
</feature>
<evidence type="ECO:0000256" key="4">
    <source>
        <dbReference type="SAM" id="MobiDB-lite"/>
    </source>
</evidence>
<dbReference type="InterPro" id="IPR020841">
    <property type="entry name" value="PKS_Beta-ketoAc_synthase_dom"/>
</dbReference>
<sequence>MVPIAVVGIAALMPGARDTAEFWDNIVTGKDLITDVPQGRWASEDFYDPDPATPDTTYSRRGAFLPEIEFDPLAHGLPPATLEAIDPAQLLGLTVADALLGDLDRNLAGPLDGERVSVILGSSTLSRVGTMDARIQRPLWLNALREQGIEESQAQQICDRIADQYVPWQEDSFPGLLSNVVAGRIANRLDLHGTSCTVDAACASSLAAVSAAVNELALGTADLVVTGGVDATNNPLMYVCFSKTPALSPTGDARPFSADADGTLLGEGLAMLALKRLDTAEHAGDKIYAVIRGLGTSSDGRGGAIYAPMPEGQVRALRRAYDAAGYGPDTVELVEAHGTATRAGDAAEFEALRHVFAETGRPDTGWCALGSVKSQIGHTKAAAGAAGLIKAVLALHRRVLPPTIKVRAPSPGLGIEDSPFYLNIAARPWTRDPEHPRRASVSSFGFGGANYHVTLEEHPRSEARATVGVVSATQAGDPGRIAFVFPGQGSQYVGMGADITMAFPQAREVWDRAAGFRLHDVVFPPPVFTDDQRAAQQRRLTDTRWAQPALAAHSLSLLALLHEAGIRPDCVAGHSLGELVALHAAGAMDAESLLRLAQHRGELLAGIDAEPGAMLAVSADADTVRAAIVEDTWIANLNAPRQTVVSGTVAAIEALHQRLSAGGVSAVRLNVSAAFHSPMARAVEAPLRAFLDKLDLTVPQIDVYGNTDAAIYGDDLRGTLARQVGAPVRFLNQIETMYADGVRTFIEVGAGSALTGLIGQILGDCPHLAVSLDRRGRDGVSTWQEALGRLAAHGVPMHHERTDEPAQPPAPARMTVRVNGSGYVPPTPARRPPAPNLVEAPALMTEPQPSAEWLAAVQEVQRQTAEAHMHFQRVLAESHQAFLQLAENTFATFAGQQPPPQPVPRQAPAPALLPPAPEPQPLPPPPVVRQPEPPPATTEPVSLALLLSVVADKTGYPVDMLDGGMDLAADLGIDSIKKVEIFAAVRERTHGLPPTDSPQMADLFQARTLDEVIRLATAADPATPSVVVRRLQVQPVPAPASGQEMAGVRQGPIAVVDDGSGLAAAVVARLTTHAITATVEHAPPPDAWGVILLGGDHHAAFRAARTVAAAMGQRGGVFVTVQDTGGTFGLSDPDPRRGGLAALARTAAQEWPSAAVKAIDCQRGDRPADAVAAALVDELLTGGPTLDVGLRADGTRWTLAERDAPAEEQLTITPESVLVVSGGARGITAAGLRALVTVAKPRLLLLGRTALAAEPGYLAGARDEPSVTRLLAEREPGRPAELAARARTILARREVRATLGDLERAGATVRYVALDITDRTALSRELDRVRREWGPITGIVHGAGVLADKRIVDKTDNDFDRVYATKVNGLEALLAATVDDPLDVLVLFSSVAARYGNAGQSDYAMANEVLNHIAGVEQRRRPSCRVRAIGWGPWDAGMVTTAHAAHFTSLGIPLIPLDQGAKAFVTELGTTDGTATVLITAGPHTEAVNATTHRFLADHAPAGTPVLPLAMAVEWLSTGSLADVRVLHRVDLPDLNGRFTIDGTDDLRLTSTAGRIHYSARRIPGAPAGRWATPDGLGDPITEPYASPALFHGPGFQVLRRVRLSPHGAEAEVVGARVMGWPGRWRTDPAAIDGALQAAVLWAAHTTGDATLPMGLDQVHVHRAGAAPGTLRCIVRAGSRTTDQARCDVALLDEDGRVRTELLGVRLVRRPDLAPA</sequence>
<evidence type="ECO:0000256" key="2">
    <source>
        <dbReference type="ARBA" id="ARBA00022553"/>
    </source>
</evidence>
<dbReference type="InterPro" id="IPR016039">
    <property type="entry name" value="Thiolase-like"/>
</dbReference>
<dbReference type="InterPro" id="IPR016036">
    <property type="entry name" value="Malonyl_transacylase_ACP-bd"/>
</dbReference>
<dbReference type="Gene3D" id="3.40.366.10">
    <property type="entry name" value="Malonyl-Coenzyme A Acyl Carrier Protein, domain 2"/>
    <property type="match status" value="1"/>
</dbReference>
<dbReference type="SUPFAM" id="SSF47336">
    <property type="entry name" value="ACP-like"/>
    <property type="match status" value="1"/>
</dbReference>
<dbReference type="InterPro" id="IPR014043">
    <property type="entry name" value="Acyl_transferase_dom"/>
</dbReference>
<gene>
    <name evidence="7" type="ORF">SAMN05421812_107276</name>
</gene>
<dbReference type="InterPro" id="IPR036736">
    <property type="entry name" value="ACP-like_sf"/>
</dbReference>
<evidence type="ECO:0000259" key="6">
    <source>
        <dbReference type="PROSITE" id="PS52004"/>
    </source>
</evidence>